<dbReference type="PRINTS" id="PR01607">
    <property type="entry name" value="APYRASEFAMLY"/>
</dbReference>
<feature type="domain" description="Bacterial Ig-like" evidence="4">
    <location>
        <begin position="751"/>
        <end position="837"/>
    </location>
</feature>
<accession>A0A512D938</accession>
<dbReference type="SUPFAM" id="SSF56300">
    <property type="entry name" value="Metallo-dependent phosphatases"/>
    <property type="match status" value="1"/>
</dbReference>
<evidence type="ECO:0008006" key="7">
    <source>
        <dbReference type="Google" id="ProtNLM"/>
    </source>
</evidence>
<dbReference type="InterPro" id="IPR032109">
    <property type="entry name" value="Big_3_5"/>
</dbReference>
<dbReference type="PANTHER" id="PTHR11575:SF24">
    <property type="entry name" value="5'-NUCLEOTIDASE"/>
    <property type="match status" value="1"/>
</dbReference>
<dbReference type="Pfam" id="PF00149">
    <property type="entry name" value="Metallophos"/>
    <property type="match status" value="1"/>
</dbReference>
<dbReference type="Gene3D" id="2.60.40.10">
    <property type="entry name" value="Immunoglobulins"/>
    <property type="match status" value="2"/>
</dbReference>
<dbReference type="InterPro" id="IPR036907">
    <property type="entry name" value="5'-Nucleotdase_C_sf"/>
</dbReference>
<evidence type="ECO:0000259" key="2">
    <source>
        <dbReference type="Pfam" id="PF00149"/>
    </source>
</evidence>
<dbReference type="GO" id="GO:0009166">
    <property type="term" value="P:nucleotide catabolic process"/>
    <property type="evidence" value="ECO:0007669"/>
    <property type="project" value="InterPro"/>
</dbReference>
<dbReference type="InterPro" id="IPR029052">
    <property type="entry name" value="Metallo-depent_PP-like"/>
</dbReference>
<protein>
    <recommendedName>
        <fullName evidence="7">5'-nucleotidase</fullName>
    </recommendedName>
</protein>
<dbReference type="GO" id="GO:0005975">
    <property type="term" value="P:carbohydrate metabolic process"/>
    <property type="evidence" value="ECO:0007669"/>
    <property type="project" value="UniProtKB-ARBA"/>
</dbReference>
<dbReference type="GO" id="GO:0030288">
    <property type="term" value="C:outer membrane-bounded periplasmic space"/>
    <property type="evidence" value="ECO:0007669"/>
    <property type="project" value="TreeGrafter"/>
</dbReference>
<dbReference type="PANTHER" id="PTHR11575">
    <property type="entry name" value="5'-NUCLEOTIDASE-RELATED"/>
    <property type="match status" value="1"/>
</dbReference>
<name>A0A512D938_9CELL</name>
<feature type="domain" description="5'-Nucleotidase C-terminal" evidence="3">
    <location>
        <begin position="370"/>
        <end position="526"/>
    </location>
</feature>
<dbReference type="InterPro" id="IPR006179">
    <property type="entry name" value="5_nucleotidase/apyrase"/>
</dbReference>
<dbReference type="InterPro" id="IPR004843">
    <property type="entry name" value="Calcineurin-like_PHP"/>
</dbReference>
<evidence type="ECO:0000313" key="5">
    <source>
        <dbReference type="EMBL" id="GEO33006.1"/>
    </source>
</evidence>
<dbReference type="Pfam" id="PF16640">
    <property type="entry name" value="Big_3_5"/>
    <property type="match status" value="2"/>
</dbReference>
<feature type="domain" description="Calcineurin-like phosphoesterase" evidence="2">
    <location>
        <begin position="25"/>
        <end position="254"/>
    </location>
</feature>
<organism evidence="5 6">
    <name type="scientific">Cellulomonas aerilata</name>
    <dbReference type="NCBI Taxonomy" id="515326"/>
    <lineage>
        <taxon>Bacteria</taxon>
        <taxon>Bacillati</taxon>
        <taxon>Actinomycetota</taxon>
        <taxon>Actinomycetes</taxon>
        <taxon>Micrococcales</taxon>
        <taxon>Cellulomonadaceae</taxon>
        <taxon>Cellulomonas</taxon>
    </lineage>
</organism>
<feature type="domain" description="Bacterial Ig-like" evidence="4">
    <location>
        <begin position="660"/>
        <end position="742"/>
    </location>
</feature>
<dbReference type="GO" id="GO:0008768">
    <property type="term" value="F:UDP-sugar diphosphatase activity"/>
    <property type="evidence" value="ECO:0007669"/>
    <property type="project" value="TreeGrafter"/>
</dbReference>
<dbReference type="Pfam" id="PF02872">
    <property type="entry name" value="5_nucleotid_C"/>
    <property type="match status" value="1"/>
</dbReference>
<dbReference type="GO" id="GO:0008253">
    <property type="term" value="F:5'-nucleotidase activity"/>
    <property type="evidence" value="ECO:0007669"/>
    <property type="project" value="TreeGrafter"/>
</dbReference>
<sequence length="844" mass="86778">MVFAGAAPAGAAEVEAAATVDLNLLNINDFHGRIGRTGPNLASTVPFAGTVEQLRAEHGEESTLFLSAGDNIGASLFASSSAQDQPTIDVLNALDVQASAVGNHEFDQGFADLRDRVIGGGNADWTYLAANVYAVGTTDPVLDEYALFEVSGVTVGVVGAVTQETPTLVSPAGIATLEFGDPVEAVNRVAAQLSDGDAANGEADVLVAEYHEGAASVDADPTLEEALAAGGVFAEIVGETSAEVDAIFTGHTHQRYAFSAPVPGVDGATRPVVQTGNYGEHVGQIVLTVDPATGDVVSHTERNVARTAVPDAELIATYPRVAEVAGIVDAAVAAAEVVGNRPVGSVTADITTAFAGGTWTGPGGTYVGGSRDDRASESTLGNLVADSLRETLADADRGGAQIGVVNPGGLRAELLAAGDGVITFAEANAVLPFVNNLWTTTLTGAQFRTLLEQQWQRDAAGNVPSRAYLQLGLSDNVSYTFDPARAEGDRITSITVDGRPIDPDAEYRIGTFSFLAQGGDNFRAFTQGTRTRDSGLIDRDAWIAYLTANSPLTPSFDRRSVLVTGYPTQARTGDRLTLGVERLDLTSLGAPANTTLTASWGDGPVVATVPVTAGAARLTLTVPDDVVGEATLVLRAQPSGTTVRLPLTVERSVVPTSTALTLSAASVRYGTAATATATVTGATSGDVRFTWDGTSVTVPLADGVATTTLPAGLARGAHPVVAEFLGTAEAAPSTSAPVTLTVVGRSSSVDLTLAPRSVFQGLPSVAVARVRSEGRPAQGRVEVLVDGAVVATRQVQDGVVAVVLRSSTLAVGRHDVTVRYLGSDSTEPSEDTATLTVSRLSLRR</sequence>
<comment type="caution">
    <text evidence="5">The sequence shown here is derived from an EMBL/GenBank/DDBJ whole genome shotgun (WGS) entry which is preliminary data.</text>
</comment>
<dbReference type="Gene3D" id="3.60.21.10">
    <property type="match status" value="1"/>
</dbReference>
<dbReference type="Proteomes" id="UP000321181">
    <property type="component" value="Unassembled WGS sequence"/>
</dbReference>
<dbReference type="InterPro" id="IPR013783">
    <property type="entry name" value="Ig-like_fold"/>
</dbReference>
<evidence type="ECO:0000259" key="4">
    <source>
        <dbReference type="Pfam" id="PF16640"/>
    </source>
</evidence>
<evidence type="ECO:0000313" key="6">
    <source>
        <dbReference type="Proteomes" id="UP000321181"/>
    </source>
</evidence>
<dbReference type="AlphaFoldDB" id="A0A512D938"/>
<dbReference type="SUPFAM" id="SSF55816">
    <property type="entry name" value="5'-nucleotidase (syn. UDP-sugar hydrolase), C-terminal domain"/>
    <property type="match status" value="1"/>
</dbReference>
<proteinExistence type="predicted"/>
<gene>
    <name evidence="5" type="ORF">CAE01nite_07310</name>
</gene>
<keyword evidence="1" id="KW-0732">Signal</keyword>
<evidence type="ECO:0000256" key="1">
    <source>
        <dbReference type="ARBA" id="ARBA00022729"/>
    </source>
</evidence>
<keyword evidence="6" id="KW-1185">Reference proteome</keyword>
<evidence type="ECO:0000259" key="3">
    <source>
        <dbReference type="Pfam" id="PF02872"/>
    </source>
</evidence>
<reference evidence="5 6" key="1">
    <citation type="submission" date="2019-07" db="EMBL/GenBank/DDBJ databases">
        <title>Whole genome shotgun sequence of Cellulomonas aerilata NBRC 106308.</title>
        <authorList>
            <person name="Hosoyama A."/>
            <person name="Uohara A."/>
            <person name="Ohji S."/>
            <person name="Ichikawa N."/>
        </authorList>
    </citation>
    <scope>NUCLEOTIDE SEQUENCE [LARGE SCALE GENOMIC DNA]</scope>
    <source>
        <strain evidence="5 6">NBRC 106308</strain>
    </source>
</reference>
<dbReference type="InterPro" id="IPR008334">
    <property type="entry name" value="5'-Nucleotdase_C"/>
</dbReference>
<dbReference type="EMBL" id="BJYY01000002">
    <property type="protein sequence ID" value="GEO33006.1"/>
    <property type="molecule type" value="Genomic_DNA"/>
</dbReference>
<dbReference type="Gene3D" id="3.90.780.10">
    <property type="entry name" value="5'-Nucleotidase, C-terminal domain"/>
    <property type="match status" value="1"/>
</dbReference>